<evidence type="ECO:0000313" key="1">
    <source>
        <dbReference type="EMBL" id="SEF79254.1"/>
    </source>
</evidence>
<dbReference type="EMBL" id="FNVT01000001">
    <property type="protein sequence ID" value="SEF79254.1"/>
    <property type="molecule type" value="Genomic_DNA"/>
</dbReference>
<reference evidence="1 2" key="1">
    <citation type="submission" date="2016-10" db="EMBL/GenBank/DDBJ databases">
        <authorList>
            <person name="de Groot N.N."/>
        </authorList>
    </citation>
    <scope>NUCLEOTIDE SEQUENCE [LARGE SCALE GENOMIC DNA]</scope>
    <source>
        <strain evidence="1 2">CGMCC 4.7037</strain>
    </source>
</reference>
<organism evidence="1 2">
    <name type="scientific">Nonomuraea solani</name>
    <dbReference type="NCBI Taxonomy" id="1144553"/>
    <lineage>
        <taxon>Bacteria</taxon>
        <taxon>Bacillati</taxon>
        <taxon>Actinomycetota</taxon>
        <taxon>Actinomycetes</taxon>
        <taxon>Streptosporangiales</taxon>
        <taxon>Streptosporangiaceae</taxon>
        <taxon>Nonomuraea</taxon>
    </lineage>
</organism>
<dbReference type="OrthoDB" id="3515039at2"/>
<accession>A0A1H5UWC3</accession>
<gene>
    <name evidence="1" type="ORF">SAMN05444920_101674</name>
</gene>
<dbReference type="RefSeq" id="WP_103954197.1">
    <property type="nucleotide sequence ID" value="NZ_FNVT01000001.1"/>
</dbReference>
<dbReference type="Proteomes" id="UP000236732">
    <property type="component" value="Unassembled WGS sequence"/>
</dbReference>
<name>A0A1H5UWC3_9ACTN</name>
<keyword evidence="2" id="KW-1185">Reference proteome</keyword>
<sequence length="90" mass="9687">MAGRSSGLTKPERTIRIGRTSYVKGGLTGTALPEGKTWWKQSPGWTSGINSMFGDFVNAADPSTWKALLARSKRSGSTYKGSMSVKDRSS</sequence>
<evidence type="ECO:0000313" key="2">
    <source>
        <dbReference type="Proteomes" id="UP000236732"/>
    </source>
</evidence>
<proteinExistence type="predicted"/>
<protein>
    <submittedName>
        <fullName evidence="1">Uncharacterized protein</fullName>
    </submittedName>
</protein>
<dbReference type="AlphaFoldDB" id="A0A1H5UWC3"/>